<feature type="transmembrane region" description="Helical" evidence="1">
    <location>
        <begin position="60"/>
        <end position="79"/>
    </location>
</feature>
<keyword evidence="1" id="KW-0472">Membrane</keyword>
<feature type="transmembrane region" description="Helical" evidence="1">
    <location>
        <begin position="91"/>
        <end position="110"/>
    </location>
</feature>
<dbReference type="Proteomes" id="UP000194137">
    <property type="component" value="Chromosome"/>
</dbReference>
<dbReference type="EMBL" id="CP021112">
    <property type="protein sequence ID" value="ARP99595.1"/>
    <property type="molecule type" value="Genomic_DNA"/>
</dbReference>
<evidence type="ECO:0000313" key="3">
    <source>
        <dbReference type="Proteomes" id="UP000194137"/>
    </source>
</evidence>
<evidence type="ECO:0000256" key="1">
    <source>
        <dbReference type="SAM" id="Phobius"/>
    </source>
</evidence>
<feature type="transmembrane region" description="Helical" evidence="1">
    <location>
        <begin position="174"/>
        <end position="201"/>
    </location>
</feature>
<feature type="transmembrane region" description="Helical" evidence="1">
    <location>
        <begin position="35"/>
        <end position="54"/>
    </location>
</feature>
<dbReference type="Pfam" id="PF03729">
    <property type="entry name" value="DUF308"/>
    <property type="match status" value="1"/>
</dbReference>
<keyword evidence="1" id="KW-0812">Transmembrane</keyword>
<accession>A0A1W6ZQN6</accession>
<dbReference type="PANTHER" id="PTHR34989:SF1">
    <property type="entry name" value="PROTEIN HDED"/>
    <property type="match status" value="1"/>
</dbReference>
<organism evidence="2 3">
    <name type="scientific">Pseudorhodoplanes sinuspersici</name>
    <dbReference type="NCBI Taxonomy" id="1235591"/>
    <lineage>
        <taxon>Bacteria</taxon>
        <taxon>Pseudomonadati</taxon>
        <taxon>Pseudomonadota</taxon>
        <taxon>Alphaproteobacteria</taxon>
        <taxon>Hyphomicrobiales</taxon>
        <taxon>Pseudorhodoplanes</taxon>
    </lineage>
</organism>
<proteinExistence type="predicted"/>
<gene>
    <name evidence="2" type="ORF">CAK95_11235</name>
</gene>
<keyword evidence="1" id="KW-1133">Transmembrane helix</keyword>
<protein>
    <recommendedName>
        <fullName evidence="4">HdeD protein</fullName>
    </recommendedName>
</protein>
<dbReference type="AlphaFoldDB" id="A0A1W6ZQN6"/>
<sequence length="216" mass="22834">MDNIVRLTLPWRQTMATGLAVGLPSDPETLRKFRLWFKIYGVVLILLGAAAILLPGIATLATSILVGWVLIAGGVFGLISVFQAGSGSPGFWWNLLTAILCVLAGGMLLWNPIAGVLTLTVILAAYLLATGVTKLIMAFHYKNVIPQAWLWVLFSAVVDIILGFMIVAGLPGTAIWVIGLLVGINLLFTGVALLVSAFYCWSANSGTPSPSAPAKA</sequence>
<dbReference type="InterPro" id="IPR005325">
    <property type="entry name" value="DUF308_memb"/>
</dbReference>
<keyword evidence="3" id="KW-1185">Reference proteome</keyword>
<dbReference type="STRING" id="1235591.CAK95_11235"/>
<dbReference type="PANTHER" id="PTHR34989">
    <property type="entry name" value="PROTEIN HDED"/>
    <property type="match status" value="1"/>
</dbReference>
<feature type="transmembrane region" description="Helical" evidence="1">
    <location>
        <begin position="148"/>
        <end position="168"/>
    </location>
</feature>
<evidence type="ECO:0008006" key="4">
    <source>
        <dbReference type="Google" id="ProtNLM"/>
    </source>
</evidence>
<name>A0A1W6ZQN6_9HYPH</name>
<dbReference type="KEGG" id="psin:CAK95_11235"/>
<dbReference type="InterPro" id="IPR052712">
    <property type="entry name" value="Acid_resist_chaperone_HdeD"/>
</dbReference>
<evidence type="ECO:0000313" key="2">
    <source>
        <dbReference type="EMBL" id="ARP99595.1"/>
    </source>
</evidence>
<feature type="transmembrane region" description="Helical" evidence="1">
    <location>
        <begin position="116"/>
        <end position="136"/>
    </location>
</feature>
<reference evidence="2 3" key="1">
    <citation type="submission" date="2017-05" db="EMBL/GenBank/DDBJ databases">
        <title>Full genome sequence of Pseudorhodoplanes sinuspersici.</title>
        <authorList>
            <person name="Dastgheib S.M.M."/>
            <person name="Shavandi M."/>
            <person name="Tirandaz H."/>
        </authorList>
    </citation>
    <scope>NUCLEOTIDE SEQUENCE [LARGE SCALE GENOMIC DNA]</scope>
    <source>
        <strain evidence="2 3">RIPI110</strain>
    </source>
</reference>
<dbReference type="GO" id="GO:0005886">
    <property type="term" value="C:plasma membrane"/>
    <property type="evidence" value="ECO:0007669"/>
    <property type="project" value="TreeGrafter"/>
</dbReference>